<dbReference type="Gene3D" id="1.10.600.10">
    <property type="entry name" value="Farnesyl Diphosphate Synthase"/>
    <property type="match status" value="1"/>
</dbReference>
<accession>A0A0D0B760</accession>
<evidence type="ECO:0000313" key="2">
    <source>
        <dbReference type="Proteomes" id="UP000053593"/>
    </source>
</evidence>
<keyword evidence="2" id="KW-1185">Reference proteome</keyword>
<reference evidence="1 2" key="1">
    <citation type="submission" date="2014-04" db="EMBL/GenBank/DDBJ databases">
        <title>Evolutionary Origins and Diversification of the Mycorrhizal Mutualists.</title>
        <authorList>
            <consortium name="DOE Joint Genome Institute"/>
            <consortium name="Mycorrhizal Genomics Consortium"/>
            <person name="Kohler A."/>
            <person name="Kuo A."/>
            <person name="Nagy L.G."/>
            <person name="Floudas D."/>
            <person name="Copeland A."/>
            <person name="Barry K.W."/>
            <person name="Cichocki N."/>
            <person name="Veneault-Fourrey C."/>
            <person name="LaButti K."/>
            <person name="Lindquist E.A."/>
            <person name="Lipzen A."/>
            <person name="Lundell T."/>
            <person name="Morin E."/>
            <person name="Murat C."/>
            <person name="Riley R."/>
            <person name="Ohm R."/>
            <person name="Sun H."/>
            <person name="Tunlid A."/>
            <person name="Henrissat B."/>
            <person name="Grigoriev I.V."/>
            <person name="Hibbett D.S."/>
            <person name="Martin F."/>
        </authorList>
    </citation>
    <scope>NUCLEOTIDE SEQUENCE [LARGE SCALE GENOMIC DNA]</scope>
    <source>
        <strain evidence="1 2">FD-317 M1</strain>
    </source>
</reference>
<proteinExistence type="predicted"/>
<dbReference type="Pfam" id="PF19086">
    <property type="entry name" value="Terpene_syn_C_2"/>
    <property type="match status" value="1"/>
</dbReference>
<dbReference type="HOGENOM" id="CLU_042677_1_0_1"/>
<dbReference type="OrthoDB" id="3349471at2759"/>
<name>A0A0D0B760_9AGAR</name>
<organism evidence="1 2">
    <name type="scientific">Collybiopsis luxurians FD-317 M1</name>
    <dbReference type="NCBI Taxonomy" id="944289"/>
    <lineage>
        <taxon>Eukaryota</taxon>
        <taxon>Fungi</taxon>
        <taxon>Dikarya</taxon>
        <taxon>Basidiomycota</taxon>
        <taxon>Agaricomycotina</taxon>
        <taxon>Agaricomycetes</taxon>
        <taxon>Agaricomycetidae</taxon>
        <taxon>Agaricales</taxon>
        <taxon>Marasmiineae</taxon>
        <taxon>Omphalotaceae</taxon>
        <taxon>Collybiopsis</taxon>
        <taxon>Collybiopsis luxurians</taxon>
    </lineage>
</organism>
<feature type="non-terminal residue" evidence="1">
    <location>
        <position position="1"/>
    </location>
</feature>
<gene>
    <name evidence="1" type="ORF">GYMLUDRAFT_995729</name>
</gene>
<evidence type="ECO:0000313" key="1">
    <source>
        <dbReference type="EMBL" id="KIK49896.1"/>
    </source>
</evidence>
<sequence>MSTAIDTSLVPQYFQRFPVRRHKDEPLIAQGVNGIRKTFERLVPERHARSHAVGPYGVVYAFCYPEGKTERVKFAAEIVEALWLYDDIIEVLPHEEAALEHATVIQMLAGDKHRMAPGKKNLMTSIFSDTRDQITALDPKGAPLLIEMLQQYLIEYDANDKTYNDIEDYCTFRILNVGFGMMAYFVEWTLDIHLTEEETQLTKEFYAASGRVM</sequence>
<evidence type="ECO:0008006" key="3">
    <source>
        <dbReference type="Google" id="ProtNLM"/>
    </source>
</evidence>
<dbReference type="InterPro" id="IPR008949">
    <property type="entry name" value="Isoprenoid_synthase_dom_sf"/>
</dbReference>
<dbReference type="Proteomes" id="UP000053593">
    <property type="component" value="Unassembled WGS sequence"/>
</dbReference>
<dbReference type="AlphaFoldDB" id="A0A0D0B760"/>
<protein>
    <recommendedName>
        <fullName evidence="3">Terpene synthase</fullName>
    </recommendedName>
</protein>
<dbReference type="SUPFAM" id="SSF48576">
    <property type="entry name" value="Terpenoid synthases"/>
    <property type="match status" value="1"/>
</dbReference>
<dbReference type="EMBL" id="KN834962">
    <property type="protein sequence ID" value="KIK49896.1"/>
    <property type="molecule type" value="Genomic_DNA"/>
</dbReference>